<evidence type="ECO:0000313" key="4">
    <source>
        <dbReference type="EMBL" id="SEM63463.1"/>
    </source>
</evidence>
<evidence type="ECO:0000256" key="1">
    <source>
        <dbReference type="ARBA" id="ARBA00022553"/>
    </source>
</evidence>
<keyword evidence="1 2" id="KW-0597">Phosphoprotein</keyword>
<feature type="domain" description="Response regulatory" evidence="3">
    <location>
        <begin position="28"/>
        <end position="146"/>
    </location>
</feature>
<reference evidence="4 5" key="1">
    <citation type="submission" date="2016-10" db="EMBL/GenBank/DDBJ databases">
        <authorList>
            <person name="de Groot N.N."/>
        </authorList>
    </citation>
    <scope>NUCLEOTIDE SEQUENCE [LARGE SCALE GENOMIC DNA]</scope>
    <source>
        <strain evidence="4 5">DSM 8423</strain>
    </source>
</reference>
<dbReference type="PROSITE" id="PS50110">
    <property type="entry name" value="RESPONSE_REGULATORY"/>
    <property type="match status" value="1"/>
</dbReference>
<dbReference type="InterPro" id="IPR001789">
    <property type="entry name" value="Sig_transdc_resp-reg_receiver"/>
</dbReference>
<evidence type="ECO:0000256" key="2">
    <source>
        <dbReference type="PROSITE-ProRule" id="PRU00169"/>
    </source>
</evidence>
<dbReference type="GO" id="GO:0000160">
    <property type="term" value="P:phosphorelay signal transduction system"/>
    <property type="evidence" value="ECO:0007669"/>
    <property type="project" value="InterPro"/>
</dbReference>
<dbReference type="InterPro" id="IPR011006">
    <property type="entry name" value="CheY-like_superfamily"/>
</dbReference>
<gene>
    <name evidence="4" type="ORF">SAMN04489760_12841</name>
</gene>
<dbReference type="AlphaFoldDB" id="A0A1H7ZYV7"/>
<dbReference type="OrthoDB" id="9790791at2"/>
<sequence>MGWRWDRTSSFNSSFSPLRIYMKKTGKLILVVDDDPNLRLLLAIHLEKAGFQTIEASNGVKALQLLQDHKPDLVPDLIVTDAVMPRLDGHGLIREVRSEPAFSRIPLILLTGNDGGQAVGNAFRPDAYQKKPFVFSDLLAKVETLLSKA</sequence>
<dbReference type="InterPro" id="IPR050595">
    <property type="entry name" value="Bact_response_regulator"/>
</dbReference>
<dbReference type="Pfam" id="PF00072">
    <property type="entry name" value="Response_reg"/>
    <property type="match status" value="1"/>
</dbReference>
<organism evidence="4 5">
    <name type="scientific">Syntrophus gentianae</name>
    <dbReference type="NCBI Taxonomy" id="43775"/>
    <lineage>
        <taxon>Bacteria</taxon>
        <taxon>Pseudomonadati</taxon>
        <taxon>Thermodesulfobacteriota</taxon>
        <taxon>Syntrophia</taxon>
        <taxon>Syntrophales</taxon>
        <taxon>Syntrophaceae</taxon>
        <taxon>Syntrophus</taxon>
    </lineage>
</organism>
<feature type="modified residue" description="4-aspartylphosphate" evidence="2">
    <location>
        <position position="81"/>
    </location>
</feature>
<evidence type="ECO:0000259" key="3">
    <source>
        <dbReference type="PROSITE" id="PS50110"/>
    </source>
</evidence>
<dbReference type="STRING" id="43775.SAMN04489760_12841"/>
<evidence type="ECO:0000313" key="5">
    <source>
        <dbReference type="Proteomes" id="UP000198744"/>
    </source>
</evidence>
<accession>A0A1H7ZYV7</accession>
<dbReference type="SMART" id="SM00448">
    <property type="entry name" value="REC"/>
    <property type="match status" value="1"/>
</dbReference>
<dbReference type="PANTHER" id="PTHR44591">
    <property type="entry name" value="STRESS RESPONSE REGULATOR PROTEIN 1"/>
    <property type="match status" value="1"/>
</dbReference>
<name>A0A1H7ZYV7_9BACT</name>
<dbReference type="SUPFAM" id="SSF52172">
    <property type="entry name" value="CheY-like"/>
    <property type="match status" value="1"/>
</dbReference>
<proteinExistence type="predicted"/>
<dbReference type="PANTHER" id="PTHR44591:SF3">
    <property type="entry name" value="RESPONSE REGULATORY DOMAIN-CONTAINING PROTEIN"/>
    <property type="match status" value="1"/>
</dbReference>
<protein>
    <submittedName>
        <fullName evidence="4">Response regulator receiver domain-containing protein</fullName>
    </submittedName>
</protein>
<keyword evidence="5" id="KW-1185">Reference proteome</keyword>
<dbReference type="Gene3D" id="3.40.50.2300">
    <property type="match status" value="1"/>
</dbReference>
<dbReference type="Proteomes" id="UP000198744">
    <property type="component" value="Unassembled WGS sequence"/>
</dbReference>
<dbReference type="EMBL" id="FOBS01000028">
    <property type="protein sequence ID" value="SEM63463.1"/>
    <property type="molecule type" value="Genomic_DNA"/>
</dbReference>